<dbReference type="PANTHER" id="PTHR42859:SF10">
    <property type="entry name" value="DIMETHYLSULFOXIDE REDUCTASE CHAIN B"/>
    <property type="match status" value="1"/>
</dbReference>
<keyword evidence="1" id="KW-0813">Transport</keyword>
<keyword evidence="9" id="KW-1185">Reference proteome</keyword>
<dbReference type="Proteomes" id="UP000198718">
    <property type="component" value="Unassembled WGS sequence"/>
</dbReference>
<dbReference type="Pfam" id="PF12800">
    <property type="entry name" value="Fer4_4"/>
    <property type="match status" value="1"/>
</dbReference>
<feature type="domain" description="4Fe-4S ferredoxin-type" evidence="7">
    <location>
        <begin position="3"/>
        <end position="33"/>
    </location>
</feature>
<keyword evidence="6" id="KW-0411">Iron-sulfur</keyword>
<keyword evidence="5" id="KW-0408">Iron</keyword>
<dbReference type="CDD" id="cd10550">
    <property type="entry name" value="DMSOR_beta_like"/>
    <property type="match status" value="1"/>
</dbReference>
<sequence>MATKMVGIKEKCVGCRICELACSINLEGVFNPKLSKIQIERGKGALDLPHVCYQCEKAACSQVCPVDAIEMEEDTGIWRLDKEACIGCGTCIDACPYGAIFMEPNNRYAIKCEICEDLHCKESCPNGALELQK</sequence>
<dbReference type="AlphaFoldDB" id="A0A1G8Z1C3"/>
<feature type="domain" description="4Fe-4S ferredoxin-type" evidence="7">
    <location>
        <begin position="76"/>
        <end position="105"/>
    </location>
</feature>
<evidence type="ECO:0000256" key="4">
    <source>
        <dbReference type="ARBA" id="ARBA00022982"/>
    </source>
</evidence>
<protein>
    <submittedName>
        <fullName evidence="8">Fe-S-cluster-containing hydrogenase component 2</fullName>
    </submittedName>
</protein>
<dbReference type="SUPFAM" id="SSF54862">
    <property type="entry name" value="4Fe-4S ferredoxins"/>
    <property type="match status" value="1"/>
</dbReference>
<evidence type="ECO:0000313" key="9">
    <source>
        <dbReference type="Proteomes" id="UP000198718"/>
    </source>
</evidence>
<dbReference type="GO" id="GO:0046872">
    <property type="term" value="F:metal ion binding"/>
    <property type="evidence" value="ECO:0007669"/>
    <property type="project" value="UniProtKB-KW"/>
</dbReference>
<dbReference type="PROSITE" id="PS51379">
    <property type="entry name" value="4FE4S_FER_2"/>
    <property type="match status" value="3"/>
</dbReference>
<keyword evidence="4" id="KW-0249">Electron transport</keyword>
<evidence type="ECO:0000259" key="7">
    <source>
        <dbReference type="PROSITE" id="PS51379"/>
    </source>
</evidence>
<dbReference type="EMBL" id="FNFP01000001">
    <property type="protein sequence ID" value="SDK08050.1"/>
    <property type="molecule type" value="Genomic_DNA"/>
</dbReference>
<dbReference type="InterPro" id="IPR050294">
    <property type="entry name" value="RnfB_subfamily"/>
</dbReference>
<feature type="domain" description="4Fe-4S ferredoxin-type" evidence="7">
    <location>
        <begin position="42"/>
        <end position="74"/>
    </location>
</feature>
<evidence type="ECO:0000313" key="8">
    <source>
        <dbReference type="EMBL" id="SDK08050.1"/>
    </source>
</evidence>
<name>A0A1G8Z1C3_9FIRM</name>
<dbReference type="STRING" id="393762.SAMN05660472_00688"/>
<dbReference type="Gene3D" id="3.30.70.20">
    <property type="match status" value="2"/>
</dbReference>
<evidence type="ECO:0000256" key="1">
    <source>
        <dbReference type="ARBA" id="ARBA00022448"/>
    </source>
</evidence>
<evidence type="ECO:0000256" key="6">
    <source>
        <dbReference type="ARBA" id="ARBA00023014"/>
    </source>
</evidence>
<accession>A0A1G8Z1C3</accession>
<dbReference type="PROSITE" id="PS00198">
    <property type="entry name" value="4FE4S_FER_1"/>
    <property type="match status" value="1"/>
</dbReference>
<dbReference type="OrthoDB" id="9810688at2"/>
<dbReference type="InterPro" id="IPR017900">
    <property type="entry name" value="4Fe4S_Fe_S_CS"/>
</dbReference>
<dbReference type="Pfam" id="PF13247">
    <property type="entry name" value="Fer4_11"/>
    <property type="match status" value="1"/>
</dbReference>
<dbReference type="InterPro" id="IPR017896">
    <property type="entry name" value="4Fe4S_Fe-S-bd"/>
</dbReference>
<evidence type="ECO:0000256" key="2">
    <source>
        <dbReference type="ARBA" id="ARBA00022485"/>
    </source>
</evidence>
<gene>
    <name evidence="8" type="ORF">SAMN05660472_00688</name>
</gene>
<organism evidence="8 9">
    <name type="scientific">Natronincola ferrireducens</name>
    <dbReference type="NCBI Taxonomy" id="393762"/>
    <lineage>
        <taxon>Bacteria</taxon>
        <taxon>Bacillati</taxon>
        <taxon>Bacillota</taxon>
        <taxon>Clostridia</taxon>
        <taxon>Peptostreptococcales</taxon>
        <taxon>Natronincolaceae</taxon>
        <taxon>Natronincola</taxon>
    </lineage>
</organism>
<evidence type="ECO:0000256" key="5">
    <source>
        <dbReference type="ARBA" id="ARBA00023004"/>
    </source>
</evidence>
<proteinExistence type="predicted"/>
<evidence type="ECO:0000256" key="3">
    <source>
        <dbReference type="ARBA" id="ARBA00022723"/>
    </source>
</evidence>
<reference evidence="8 9" key="1">
    <citation type="submission" date="2016-10" db="EMBL/GenBank/DDBJ databases">
        <authorList>
            <person name="de Groot N.N."/>
        </authorList>
    </citation>
    <scope>NUCLEOTIDE SEQUENCE [LARGE SCALE GENOMIC DNA]</scope>
    <source>
        <strain evidence="8 9">DSM 18346</strain>
    </source>
</reference>
<keyword evidence="3" id="KW-0479">Metal-binding</keyword>
<dbReference type="PANTHER" id="PTHR42859">
    <property type="entry name" value="OXIDOREDUCTASE"/>
    <property type="match status" value="1"/>
</dbReference>
<dbReference type="RefSeq" id="WP_090550293.1">
    <property type="nucleotide sequence ID" value="NZ_FNFP01000001.1"/>
</dbReference>
<dbReference type="GO" id="GO:0051539">
    <property type="term" value="F:4 iron, 4 sulfur cluster binding"/>
    <property type="evidence" value="ECO:0007669"/>
    <property type="project" value="UniProtKB-KW"/>
</dbReference>
<keyword evidence="2" id="KW-0004">4Fe-4S</keyword>